<dbReference type="KEGG" id="rbi:RB2501_01091"/>
<feature type="transmembrane region" description="Helical" evidence="5">
    <location>
        <begin position="79"/>
        <end position="97"/>
    </location>
</feature>
<keyword evidence="4 5" id="KW-0472">Membrane</keyword>
<evidence type="ECO:0000256" key="4">
    <source>
        <dbReference type="ARBA" id="ARBA00023136"/>
    </source>
</evidence>
<dbReference type="AlphaFoldDB" id="A4CP11"/>
<accession>A4CP11</accession>
<sequence length="129" mass="14308">MQNDTMRIALNILSALLGLLLLNGGLNKFFNYMPAPEDLPEAMVKDFGALTEISWLMPLIAIAEILAGILIIIPKTRALGALIFFPVAVGILLTHIFVGPSGLPIALLVWAVLLWILWDNREKYRPLFK</sequence>
<dbReference type="EMBL" id="CP001712">
    <property type="protein sequence ID" value="EAR14628.1"/>
    <property type="molecule type" value="Genomic_DNA"/>
</dbReference>
<evidence type="ECO:0000256" key="5">
    <source>
        <dbReference type="SAM" id="Phobius"/>
    </source>
</evidence>
<keyword evidence="7" id="KW-1185">Reference proteome</keyword>
<reference evidence="6 7" key="1">
    <citation type="journal article" date="2009" name="J. Bacteriol.">
        <title>Complete genome sequence of Robiginitalea biformata HTCC2501.</title>
        <authorList>
            <person name="Oh H.M."/>
            <person name="Giovannoni S.J."/>
            <person name="Lee K."/>
            <person name="Ferriera S."/>
            <person name="Johnson J."/>
            <person name="Cho J.C."/>
        </authorList>
    </citation>
    <scope>NUCLEOTIDE SEQUENCE [LARGE SCALE GENOMIC DNA]</scope>
    <source>
        <strain evidence="7">ATCC BAA-864 / HTCC2501 / KCTC 12146</strain>
    </source>
</reference>
<dbReference type="InterPro" id="IPR032808">
    <property type="entry name" value="DoxX"/>
</dbReference>
<name>A4CP11_ROBBH</name>
<dbReference type="HOGENOM" id="CLU_148050_1_0_10"/>
<feature type="transmembrane region" description="Helical" evidence="5">
    <location>
        <begin position="12"/>
        <end position="33"/>
    </location>
</feature>
<evidence type="ECO:0000256" key="1">
    <source>
        <dbReference type="ARBA" id="ARBA00004141"/>
    </source>
</evidence>
<dbReference type="STRING" id="313596.RB2501_01091"/>
<dbReference type="Pfam" id="PF13564">
    <property type="entry name" value="DoxX_2"/>
    <property type="match status" value="1"/>
</dbReference>
<organism evidence="6 7">
    <name type="scientific">Robiginitalea biformata (strain ATCC BAA-864 / DSM 15991 / KCTC 12146 / HTCC2501)</name>
    <dbReference type="NCBI Taxonomy" id="313596"/>
    <lineage>
        <taxon>Bacteria</taxon>
        <taxon>Pseudomonadati</taxon>
        <taxon>Bacteroidota</taxon>
        <taxon>Flavobacteriia</taxon>
        <taxon>Flavobacteriales</taxon>
        <taxon>Flavobacteriaceae</taxon>
        <taxon>Robiginitalea</taxon>
    </lineage>
</organism>
<evidence type="ECO:0000256" key="2">
    <source>
        <dbReference type="ARBA" id="ARBA00022692"/>
    </source>
</evidence>
<evidence type="ECO:0008006" key="8">
    <source>
        <dbReference type="Google" id="ProtNLM"/>
    </source>
</evidence>
<gene>
    <name evidence="6" type="ordered locus">RB2501_01091</name>
</gene>
<dbReference type="eggNOG" id="ENOG5031R64">
    <property type="taxonomic scope" value="Bacteria"/>
</dbReference>
<feature type="transmembrane region" description="Helical" evidence="5">
    <location>
        <begin position="53"/>
        <end position="72"/>
    </location>
</feature>
<dbReference type="GO" id="GO:0016020">
    <property type="term" value="C:membrane"/>
    <property type="evidence" value="ECO:0007669"/>
    <property type="project" value="UniProtKB-SubCell"/>
</dbReference>
<evidence type="ECO:0000313" key="7">
    <source>
        <dbReference type="Proteomes" id="UP000009049"/>
    </source>
</evidence>
<evidence type="ECO:0000313" key="6">
    <source>
        <dbReference type="EMBL" id="EAR14628.1"/>
    </source>
</evidence>
<keyword evidence="3 5" id="KW-1133">Transmembrane helix</keyword>
<keyword evidence="2 5" id="KW-0812">Transmembrane</keyword>
<proteinExistence type="predicted"/>
<comment type="subcellular location">
    <subcellularLocation>
        <location evidence="1">Membrane</location>
        <topology evidence="1">Multi-pass membrane protein</topology>
    </subcellularLocation>
</comment>
<evidence type="ECO:0000256" key="3">
    <source>
        <dbReference type="ARBA" id="ARBA00022989"/>
    </source>
</evidence>
<feature type="transmembrane region" description="Helical" evidence="5">
    <location>
        <begin position="103"/>
        <end position="120"/>
    </location>
</feature>
<protein>
    <recommendedName>
        <fullName evidence="8">DoxX family protein</fullName>
    </recommendedName>
</protein>
<dbReference type="Proteomes" id="UP000009049">
    <property type="component" value="Chromosome"/>
</dbReference>